<dbReference type="PANTHER" id="PTHR38813">
    <property type="match status" value="1"/>
</dbReference>
<comment type="caution">
    <text evidence="1">The sequence shown here is derived from an EMBL/GenBank/DDBJ whole genome shotgun (WGS) entry which is preliminary data.</text>
</comment>
<dbReference type="EMBL" id="RHJS01000002">
    <property type="protein sequence ID" value="RRK31180.1"/>
    <property type="molecule type" value="Genomic_DNA"/>
</dbReference>
<organism evidence="1 2">
    <name type="scientific">Schaedlerella arabinosiphila</name>
    <dbReference type="NCBI Taxonomy" id="2044587"/>
    <lineage>
        <taxon>Bacteria</taxon>
        <taxon>Bacillati</taxon>
        <taxon>Bacillota</taxon>
        <taxon>Clostridia</taxon>
        <taxon>Lachnospirales</taxon>
        <taxon>Lachnospiraceae</taxon>
        <taxon>Schaedlerella</taxon>
    </lineage>
</organism>
<dbReference type="SUPFAM" id="SSF143011">
    <property type="entry name" value="RelE-like"/>
    <property type="match status" value="1"/>
</dbReference>
<dbReference type="InterPro" id="IPR052747">
    <property type="entry name" value="TA_system_RelE_toxin"/>
</dbReference>
<dbReference type="Gene3D" id="3.30.2310.20">
    <property type="entry name" value="RelE-like"/>
    <property type="match status" value="1"/>
</dbReference>
<sequence length="79" mass="9132">MQIQYSKKAVKYINSADKPTKKRLKSAIEKIPFGDVKKLQGVDDGYRLRVGDLRVLFSMEDDKIFIDNIIPRGQAYKKL</sequence>
<gene>
    <name evidence="1" type="ORF">EBB54_07230</name>
</gene>
<accession>A0A3R8JM23</accession>
<dbReference type="PANTHER" id="PTHR38813:SF1">
    <property type="entry name" value="TOXIN RELE1-RELATED"/>
    <property type="match status" value="1"/>
</dbReference>
<proteinExistence type="predicted"/>
<keyword evidence="2" id="KW-1185">Reference proteome</keyword>
<protein>
    <submittedName>
        <fullName evidence="1">Type II toxin-antitoxin system RelE/ParE family toxin</fullName>
    </submittedName>
</protein>
<evidence type="ECO:0000313" key="2">
    <source>
        <dbReference type="Proteomes" id="UP000274920"/>
    </source>
</evidence>
<reference evidence="1" key="1">
    <citation type="submission" date="2018-10" db="EMBL/GenBank/DDBJ databases">
        <title>Schaedlerella arabinophila gen. nov. sp. nov., isolated from the mouse intestinal tract and comparative analysis with the genome of the closely related altered Schaedler flora strain ASF502.</title>
        <authorList>
            <person name="Miyake S."/>
            <person name="Soh M."/>
            <person name="Seedorf H."/>
        </authorList>
    </citation>
    <scope>NUCLEOTIDE SEQUENCE [LARGE SCALE GENOMIC DNA]</scope>
    <source>
        <strain evidence="1">DSM 106076</strain>
    </source>
</reference>
<evidence type="ECO:0000313" key="1">
    <source>
        <dbReference type="EMBL" id="RRK31180.1"/>
    </source>
</evidence>
<dbReference type="AlphaFoldDB" id="A0A3R8JM23"/>
<dbReference type="Proteomes" id="UP000274920">
    <property type="component" value="Unassembled WGS sequence"/>
</dbReference>
<dbReference type="RefSeq" id="WP_125126911.1">
    <property type="nucleotide sequence ID" value="NZ_RHJS01000002.1"/>
</dbReference>
<dbReference type="InterPro" id="IPR035093">
    <property type="entry name" value="RelE/ParE_toxin_dom_sf"/>
</dbReference>
<name>A0A3R8JM23_9FIRM</name>